<dbReference type="InterPro" id="IPR043708">
    <property type="entry name" value="DUF5648"/>
</dbReference>
<evidence type="ECO:0000313" key="3">
    <source>
        <dbReference type="EMBL" id="VWO99998.1"/>
    </source>
</evidence>
<feature type="chain" id="PRO_5023817537" description="DUF5648 domain-containing protein" evidence="1">
    <location>
        <begin position="20"/>
        <end position="183"/>
    </location>
</feature>
<feature type="domain" description="DUF5648" evidence="2">
    <location>
        <begin position="41"/>
        <end position="180"/>
    </location>
</feature>
<evidence type="ECO:0000256" key="1">
    <source>
        <dbReference type="SAM" id="SignalP"/>
    </source>
</evidence>
<reference evidence="3" key="1">
    <citation type="submission" date="2019-10" db="EMBL/GenBank/DDBJ databases">
        <authorList>
            <person name="Nor Muhammad N."/>
        </authorList>
    </citation>
    <scope>NUCLEOTIDE SEQUENCE</scope>
</reference>
<gene>
    <name evidence="3" type="primary">I1RDG6</name>
</gene>
<organism evidence="3">
    <name type="scientific">Ganoderma boninense</name>
    <dbReference type="NCBI Taxonomy" id="34458"/>
    <lineage>
        <taxon>Eukaryota</taxon>
        <taxon>Fungi</taxon>
        <taxon>Dikarya</taxon>
        <taxon>Basidiomycota</taxon>
        <taxon>Agaricomycotina</taxon>
        <taxon>Agaricomycetes</taxon>
        <taxon>Polyporales</taxon>
        <taxon>Polyporaceae</taxon>
        <taxon>Ganoderma</taxon>
    </lineage>
</organism>
<sequence>MKLSVVAIALAAFLVQASAAPAPSGALQPATVPSCGYPTVPLLRAWSETATDHVYTTNATEMDTKFLANGYTAQGIAAYILPADTQAPTAVPLFRLYSAKNRDHYLTANATDRDVTLNRGNYVSDGIAGYVYADGECGTVPLWRLNNHVVLDNFFTTDQAEVYDFVDQVGYNDLGAIAYVNPQ</sequence>
<dbReference type="AlphaFoldDB" id="A0A5K1K343"/>
<proteinExistence type="predicted"/>
<name>A0A5K1K343_9APHY</name>
<protein>
    <recommendedName>
        <fullName evidence="2">DUF5648 domain-containing protein</fullName>
    </recommendedName>
</protein>
<dbReference type="Pfam" id="PF18885">
    <property type="entry name" value="DUF5648"/>
    <property type="match status" value="1"/>
</dbReference>
<evidence type="ECO:0000259" key="2">
    <source>
        <dbReference type="Pfam" id="PF18885"/>
    </source>
</evidence>
<feature type="signal peptide" evidence="1">
    <location>
        <begin position="1"/>
        <end position="19"/>
    </location>
</feature>
<keyword evidence="1" id="KW-0732">Signal</keyword>
<dbReference type="EMBL" id="LR728073">
    <property type="protein sequence ID" value="VWO99998.1"/>
    <property type="molecule type" value="Genomic_DNA"/>
</dbReference>
<accession>A0A5K1K343</accession>